<dbReference type="InterPro" id="IPR036812">
    <property type="entry name" value="NAD(P)_OxRdtase_dom_sf"/>
</dbReference>
<accession>A0A7J7FJY9</accession>
<keyword evidence="5" id="KW-1185">Reference proteome</keyword>
<proteinExistence type="predicted"/>
<keyword evidence="1" id="KW-0521">NADP</keyword>
<sequence length="119" mass="14042">FLKHLVSNEWIKLHDRLTTRFPLSQALEKCKNAGLTKSIEVSNFNHKQLEMTLKKPGLKYKPFCNYMSLDPTELSLFSALHTVEFHRYLKQRKLLEFCKYEGIVVVTYSALRAHRDPSW</sequence>
<dbReference type="PANTHER" id="PTHR11732">
    <property type="entry name" value="ALDO/KETO REDUCTASE"/>
    <property type="match status" value="1"/>
</dbReference>
<evidence type="ECO:0000259" key="3">
    <source>
        <dbReference type="Pfam" id="PF00248"/>
    </source>
</evidence>
<dbReference type="InterPro" id="IPR023210">
    <property type="entry name" value="NADP_OxRdtase_dom"/>
</dbReference>
<keyword evidence="2" id="KW-0560">Oxidoreductase</keyword>
<organism evidence="4 5">
    <name type="scientific">Diceros bicornis minor</name>
    <name type="common">South-central black rhinoceros</name>
    <dbReference type="NCBI Taxonomy" id="77932"/>
    <lineage>
        <taxon>Eukaryota</taxon>
        <taxon>Metazoa</taxon>
        <taxon>Chordata</taxon>
        <taxon>Craniata</taxon>
        <taxon>Vertebrata</taxon>
        <taxon>Euteleostomi</taxon>
        <taxon>Mammalia</taxon>
        <taxon>Eutheria</taxon>
        <taxon>Laurasiatheria</taxon>
        <taxon>Perissodactyla</taxon>
        <taxon>Rhinocerotidae</taxon>
        <taxon>Diceros</taxon>
    </lineage>
</organism>
<dbReference type="GO" id="GO:0016491">
    <property type="term" value="F:oxidoreductase activity"/>
    <property type="evidence" value="ECO:0007669"/>
    <property type="project" value="UniProtKB-KW"/>
</dbReference>
<evidence type="ECO:0000313" key="5">
    <source>
        <dbReference type="Proteomes" id="UP000551758"/>
    </source>
</evidence>
<reference evidence="4 5" key="1">
    <citation type="journal article" date="2020" name="Mol. Biol. Evol.">
        <title>Interspecific Gene Flow and the Evolution of Specialization in Black and White Rhinoceros.</title>
        <authorList>
            <person name="Moodley Y."/>
            <person name="Westbury M.V."/>
            <person name="Russo I.M."/>
            <person name="Gopalakrishnan S."/>
            <person name="Rakotoarivelo A."/>
            <person name="Olsen R.A."/>
            <person name="Prost S."/>
            <person name="Tunstall T."/>
            <person name="Ryder O.A."/>
            <person name="Dalen L."/>
            <person name="Bruford M.W."/>
        </authorList>
    </citation>
    <scope>NUCLEOTIDE SEQUENCE [LARGE SCALE GENOMIC DNA]</scope>
    <source>
        <strain evidence="4">SBR-YM</strain>
        <tissue evidence="4">Skin</tissue>
    </source>
</reference>
<feature type="domain" description="NADP-dependent oxidoreductase" evidence="3">
    <location>
        <begin position="22"/>
        <end position="112"/>
    </location>
</feature>
<evidence type="ECO:0000256" key="1">
    <source>
        <dbReference type="ARBA" id="ARBA00022857"/>
    </source>
</evidence>
<evidence type="ECO:0000313" key="4">
    <source>
        <dbReference type="EMBL" id="KAF5927986.1"/>
    </source>
</evidence>
<dbReference type="EMBL" id="JACDTQ010000495">
    <property type="protein sequence ID" value="KAF5927986.1"/>
    <property type="molecule type" value="Genomic_DNA"/>
</dbReference>
<dbReference type="SUPFAM" id="SSF51430">
    <property type="entry name" value="NAD(P)-linked oxidoreductase"/>
    <property type="match status" value="1"/>
</dbReference>
<comment type="caution">
    <text evidence="4">The sequence shown here is derived from an EMBL/GenBank/DDBJ whole genome shotgun (WGS) entry which is preliminary data.</text>
</comment>
<dbReference type="Pfam" id="PF00248">
    <property type="entry name" value="Aldo_ket_red"/>
    <property type="match status" value="1"/>
</dbReference>
<dbReference type="Proteomes" id="UP000551758">
    <property type="component" value="Unassembled WGS sequence"/>
</dbReference>
<feature type="non-terminal residue" evidence="4">
    <location>
        <position position="1"/>
    </location>
</feature>
<protein>
    <recommendedName>
        <fullName evidence="3">NADP-dependent oxidoreductase domain-containing protein</fullName>
    </recommendedName>
</protein>
<evidence type="ECO:0000256" key="2">
    <source>
        <dbReference type="ARBA" id="ARBA00023002"/>
    </source>
</evidence>
<dbReference type="AlphaFoldDB" id="A0A7J7FJY9"/>
<dbReference type="Gene3D" id="3.20.20.100">
    <property type="entry name" value="NADP-dependent oxidoreductase domain"/>
    <property type="match status" value="1"/>
</dbReference>
<name>A0A7J7FJY9_DICBM</name>
<gene>
    <name evidence="4" type="ORF">HPG69_014144</name>
</gene>
<dbReference type="InterPro" id="IPR020471">
    <property type="entry name" value="AKR"/>
</dbReference>